<reference evidence="11 12" key="3">
    <citation type="journal article" date="2015" name="Genome Announc.">
        <title>Draft Genome Sequence of the Archiascomycetous Yeast Saitoella complicata.</title>
        <authorList>
            <person name="Yamauchi K."/>
            <person name="Kondo S."/>
            <person name="Hamamoto M."/>
            <person name="Takahashi Y."/>
            <person name="Ogura Y."/>
            <person name="Hayashi T."/>
            <person name="Nishida H."/>
        </authorList>
    </citation>
    <scope>NUCLEOTIDE SEQUENCE [LARGE SCALE GENOMIC DNA]</scope>
    <source>
        <strain evidence="11 12">NRRL Y-17804</strain>
    </source>
</reference>
<evidence type="ECO:0000256" key="2">
    <source>
        <dbReference type="ARBA" id="ARBA00008943"/>
    </source>
</evidence>
<dbReference type="SMART" id="SM00128">
    <property type="entry name" value="IPPc"/>
    <property type="match status" value="1"/>
</dbReference>
<keyword evidence="12" id="KW-1185">Reference proteome</keyword>
<evidence type="ECO:0000259" key="10">
    <source>
        <dbReference type="PROSITE" id="PS50275"/>
    </source>
</evidence>
<keyword evidence="5" id="KW-0813">Transport</keyword>
<keyword evidence="7" id="KW-0378">Hydrolase</keyword>
<evidence type="ECO:0000256" key="1">
    <source>
        <dbReference type="ARBA" id="ARBA00004496"/>
    </source>
</evidence>
<dbReference type="EMBL" id="BACD03000045">
    <property type="protein sequence ID" value="GAO51390.1"/>
    <property type="molecule type" value="Genomic_DNA"/>
</dbReference>
<evidence type="ECO:0000256" key="8">
    <source>
        <dbReference type="ARBA" id="ARBA00022927"/>
    </source>
</evidence>
<evidence type="ECO:0000256" key="3">
    <source>
        <dbReference type="ARBA" id="ARBA00009678"/>
    </source>
</evidence>
<accession>A0A0E9NPQ6</accession>
<sequence>MVPSLHSKTLSVALVRRRERHTCSTYVGSSTTGIDVDAQAYRHSARINTNKGRIQFKQLWQGPIRTTMQLKIRDSPRSIALTDGTTSLVFRAAPNTGSSSSSTRCIVGFGDRDLSEFRPLTSLPVYGCLGLITVEGDVFICVITGSSQVAEVKKNETVRRVHAVEFHCINRADWDTRLVDINGMRVESELEGLETTAHTPDIEHPCGKLKHVLSGGTFYFSTDCDLTNRLQSRSELFSTSAKTSGSGFEPEAFDDQFMWNKYMIGELLKFRANLNSSEKRRLDRCAFLTTAIRGFVESVPVQVGIRPGNLTLISRLSCERAGTRFNSRGIDDQGHVSNFVETETVLETADWVFSFVQVRGSIPTFWEQIGSQILGQKIQITRSKEASQPAFEKHFGALIDKYGAVHIVNLLGSRGDEPQLSERYALAVAASGEMNGQIRSTNWDFHYEVKNDFANAQRIWHLLKPDADAFAFYVEDQKDGSPILEQNGVFRTNCLDCLDRTNMIQSIICRMALESFLSYRNDMANNLLWSGHSRLWADNGDALSKIYAGTGALKSSFTRKGKMSFAGALSDATKSVSRLYINNFQDKDRQNTIDMLLGRLVNQQPVPLYDPINDYVRDELRKRKDEYTSTGEIKVFVGTYNLNGKMPNDKLEPWLFPQGREVKHDMYVIGFQEIVELTPQQIMATDPAKRMFWEAEVQRTLNHKAKDGEQYVFLRSGQLVGAALMIFVKSSLISSLKNVEGAIKKTGLKGMSGNKGAVAIRMDFENTRLCFVTAHLAAGHANYDERNRDYHTIADGLKFQRGRKINDHDSVIFFGDFNYRISLPLEEVRHLIDIGDYGKLYSEDQLNRQMVAGNVFSYYSEDQITFPPTYKFDNGTDHYDTSEKQRIPAWTDRILRRGTNVRQLAYDSAPLRFSDHRPVYGVLEMGIVKEDETVRDRLYRKIYDSRREQIGEPAAGSSKMDMEDLVERIDTRTSILPPPSSEKHKWWLEDNQPAKVPTPQPPSGAKEWTRNPRRPVNPFQVTEEPDWVKVDRPVQRAPSASSTRSAASGISATSTASIGARRPVPPPKPGGLSRAASMPVDAGVRRLPPPLPTRRDSTMSTESVAPPQLPPRRDVNGSGLQRKESMSEKVKPPPPPPRKNPNPGVMDDNDQATGNGMEMSGWTPLQPTK</sequence>
<evidence type="ECO:0000313" key="11">
    <source>
        <dbReference type="EMBL" id="GAO51390.1"/>
    </source>
</evidence>
<dbReference type="GO" id="GO:0046856">
    <property type="term" value="P:phosphatidylinositol dephosphorylation"/>
    <property type="evidence" value="ECO:0007669"/>
    <property type="project" value="InterPro"/>
</dbReference>
<dbReference type="AlphaFoldDB" id="A0A0E9NPQ6"/>
<dbReference type="CDD" id="cd09090">
    <property type="entry name" value="INPP5c_ScInp51p-like"/>
    <property type="match status" value="1"/>
</dbReference>
<evidence type="ECO:0000256" key="5">
    <source>
        <dbReference type="ARBA" id="ARBA00022448"/>
    </source>
</evidence>
<dbReference type="InterPro" id="IPR000300">
    <property type="entry name" value="IPPc"/>
</dbReference>
<dbReference type="GO" id="GO:0015031">
    <property type="term" value="P:protein transport"/>
    <property type="evidence" value="ECO:0007669"/>
    <property type="project" value="UniProtKB-KW"/>
</dbReference>
<evidence type="ECO:0000313" key="12">
    <source>
        <dbReference type="Proteomes" id="UP000033140"/>
    </source>
</evidence>
<dbReference type="Proteomes" id="UP000033140">
    <property type="component" value="Unassembled WGS sequence"/>
</dbReference>
<dbReference type="InterPro" id="IPR002013">
    <property type="entry name" value="SAC_dom"/>
</dbReference>
<comment type="similarity">
    <text evidence="3">In the central section; belongs to the inositol 1,4,5-trisphosphate 5-phosphatase family.</text>
</comment>
<dbReference type="GO" id="GO:0005737">
    <property type="term" value="C:cytoplasm"/>
    <property type="evidence" value="ECO:0007669"/>
    <property type="project" value="UniProtKB-SubCell"/>
</dbReference>
<dbReference type="PANTHER" id="PTHR11200:SF257">
    <property type="entry name" value="PHOSPHOINOSITIDE 5-PHOSPHATASE"/>
    <property type="match status" value="1"/>
</dbReference>
<evidence type="ECO:0000256" key="9">
    <source>
        <dbReference type="SAM" id="MobiDB-lite"/>
    </source>
</evidence>
<keyword evidence="6" id="KW-0963">Cytoplasm</keyword>
<dbReference type="EC" id="3.1.3.36" evidence="4"/>
<dbReference type="OMA" id="HPCHELR"/>
<feature type="domain" description="SAC" evidence="10">
    <location>
        <begin position="209"/>
        <end position="549"/>
    </location>
</feature>
<feature type="compositionally biased region" description="Basic and acidic residues" evidence="9">
    <location>
        <begin position="1111"/>
        <end position="1131"/>
    </location>
</feature>
<reference evidence="11 12" key="1">
    <citation type="journal article" date="2011" name="J. Gen. Appl. Microbiol.">
        <title>Draft genome sequencing of the enigmatic yeast Saitoella complicata.</title>
        <authorList>
            <person name="Nishida H."/>
            <person name="Hamamoto M."/>
            <person name="Sugiyama J."/>
        </authorList>
    </citation>
    <scope>NUCLEOTIDE SEQUENCE [LARGE SCALE GENOMIC DNA]</scope>
    <source>
        <strain evidence="11 12">NRRL Y-17804</strain>
    </source>
</reference>
<comment type="caution">
    <text evidence="11">The sequence shown here is derived from an EMBL/GenBank/DDBJ whole genome shotgun (WGS) entry which is preliminary data.</text>
</comment>
<organism evidence="11 12">
    <name type="scientific">Saitoella complicata (strain BCRC 22490 / CBS 7301 / JCM 7358 / NBRC 10748 / NRRL Y-17804)</name>
    <dbReference type="NCBI Taxonomy" id="698492"/>
    <lineage>
        <taxon>Eukaryota</taxon>
        <taxon>Fungi</taxon>
        <taxon>Dikarya</taxon>
        <taxon>Ascomycota</taxon>
        <taxon>Taphrinomycotina</taxon>
        <taxon>Taphrinomycotina incertae sedis</taxon>
        <taxon>Saitoella</taxon>
    </lineage>
</organism>
<evidence type="ECO:0000256" key="4">
    <source>
        <dbReference type="ARBA" id="ARBA00013044"/>
    </source>
</evidence>
<evidence type="ECO:0000256" key="6">
    <source>
        <dbReference type="ARBA" id="ARBA00022490"/>
    </source>
</evidence>
<comment type="similarity">
    <text evidence="2">Belongs to the synaptojanin family.</text>
</comment>
<evidence type="ECO:0000256" key="7">
    <source>
        <dbReference type="ARBA" id="ARBA00022801"/>
    </source>
</evidence>
<keyword evidence="8" id="KW-0653">Protein transport</keyword>
<dbReference type="Pfam" id="PF02383">
    <property type="entry name" value="Syja_N"/>
    <property type="match status" value="1"/>
</dbReference>
<dbReference type="InterPro" id="IPR036691">
    <property type="entry name" value="Endo/exonu/phosph_ase_sf"/>
</dbReference>
<dbReference type="GO" id="GO:0004439">
    <property type="term" value="F:phosphatidylinositol-4,5-bisphosphate 5-phosphatase activity"/>
    <property type="evidence" value="ECO:0007669"/>
    <property type="project" value="UniProtKB-EC"/>
</dbReference>
<dbReference type="GO" id="GO:0043813">
    <property type="term" value="F:phosphatidylinositol-3,5-bisphosphate 5-phosphatase activity"/>
    <property type="evidence" value="ECO:0007669"/>
    <property type="project" value="TreeGrafter"/>
</dbReference>
<comment type="subcellular location">
    <subcellularLocation>
        <location evidence="1">Cytoplasm</location>
    </subcellularLocation>
</comment>
<proteinExistence type="inferred from homology"/>
<protein>
    <recommendedName>
        <fullName evidence="4">phosphoinositide 5-phosphatase</fullName>
        <ecNumber evidence="4">3.1.3.36</ecNumber>
    </recommendedName>
</protein>
<dbReference type="Gene3D" id="3.60.10.10">
    <property type="entry name" value="Endonuclease/exonuclease/phosphatase"/>
    <property type="match status" value="1"/>
</dbReference>
<dbReference type="SUPFAM" id="SSF56219">
    <property type="entry name" value="DNase I-like"/>
    <property type="match status" value="1"/>
</dbReference>
<dbReference type="GO" id="GO:0016020">
    <property type="term" value="C:membrane"/>
    <property type="evidence" value="ECO:0007669"/>
    <property type="project" value="TreeGrafter"/>
</dbReference>
<dbReference type="InterPro" id="IPR046985">
    <property type="entry name" value="IP5"/>
</dbReference>
<dbReference type="PANTHER" id="PTHR11200">
    <property type="entry name" value="INOSITOL 5-PHOSPHATASE"/>
    <property type="match status" value="1"/>
</dbReference>
<reference evidence="11 12" key="2">
    <citation type="journal article" date="2014" name="J. Gen. Appl. Microbiol.">
        <title>The early diverging ascomycetous budding yeast Saitoella complicata has three histone deacetylases belonging to the Clr6, Hos2, and Rpd3 lineages.</title>
        <authorList>
            <person name="Nishida H."/>
            <person name="Matsumoto T."/>
            <person name="Kondo S."/>
            <person name="Hamamoto M."/>
            <person name="Yoshikawa H."/>
        </authorList>
    </citation>
    <scope>NUCLEOTIDE SEQUENCE [LARGE SCALE GENOMIC DNA]</scope>
    <source>
        <strain evidence="11 12">NRRL Y-17804</strain>
    </source>
</reference>
<dbReference type="FunFam" id="3.60.10.10:FF:000029">
    <property type="entry name" value="Inositol polyphosphate 5-phosphatase"/>
    <property type="match status" value="1"/>
</dbReference>
<gene>
    <name evidence="11" type="ORF">G7K_5492-t1</name>
</gene>
<dbReference type="STRING" id="698492.A0A0E9NPQ6"/>
<name>A0A0E9NPQ6_SAICN</name>
<dbReference type="PROSITE" id="PS50275">
    <property type="entry name" value="SAC"/>
    <property type="match status" value="1"/>
</dbReference>
<feature type="compositionally biased region" description="Low complexity" evidence="9">
    <location>
        <begin position="1039"/>
        <end position="1062"/>
    </location>
</feature>
<dbReference type="Pfam" id="PF22669">
    <property type="entry name" value="Exo_endo_phos2"/>
    <property type="match status" value="1"/>
</dbReference>
<feature type="region of interest" description="Disordered" evidence="9">
    <location>
        <begin position="992"/>
        <end position="1169"/>
    </location>
</feature>